<dbReference type="STRING" id="1754191.A0A1Y1VB71"/>
<accession>A0A1Y1VB71</accession>
<keyword evidence="3 6" id="KW-1133">Transmembrane helix</keyword>
<feature type="region of interest" description="Disordered" evidence="5">
    <location>
        <begin position="136"/>
        <end position="196"/>
    </location>
</feature>
<feature type="transmembrane region" description="Helical" evidence="6">
    <location>
        <begin position="262"/>
        <end position="284"/>
    </location>
</feature>
<evidence type="ECO:0000256" key="4">
    <source>
        <dbReference type="ARBA" id="ARBA00023136"/>
    </source>
</evidence>
<dbReference type="InterPro" id="IPR018499">
    <property type="entry name" value="Tetraspanin/Peripherin"/>
</dbReference>
<name>A0A1Y1VB71_9FUNG</name>
<sequence length="531" mass="59252">MQSNNQNPKPEIPPRANNYPIQSNQNMWNNVANARPPPVGGPTVNRPPINNGANPNNRPVPQRNGSAIPNQIQQFPTQNMQRPPMPNQPSIPQRSGNNPQFPSPVKHNSPNQAPILPQQRQNTNQQNIIRNQPTTLPIAQLSNPPPNPVGGNPNNNMQANNNIQQRRTYSQKDIPPPPAPPVFPKKSNSSVSRASSRASSIKSKFVDIVNRSISRKFSTKNDKAKKLNSYGGMNVHSAYRNSLLAKPVFDSKLLLKPQNPNFIFSLGIVFMVASVSLAIAFIVLREGGLTESKIHDISSEDSFGFIFFSVFMLLIGLTGYIAYHKKWTSLLITYSVFLVFGFIVQIIIIFLFLKIYFNPLIQMRYKWIDVLSDAEKQTIQEVYQCCGYLSVVDHGLTTSMCMPDTASTTLTLKTSSAMLNTFNYLDSDAINKLNKRQDTTGAGTANTTDPAQDLKNLYKSKDPNSYTESDIKDEGCARIIVKAIKSGLLQYILIECVMALLFIVAFYFSILHFKEQLKIEKEIDSARATFG</sequence>
<feature type="transmembrane region" description="Helical" evidence="6">
    <location>
        <begin position="305"/>
        <end position="323"/>
    </location>
</feature>
<keyword evidence="4 6" id="KW-0472">Membrane</keyword>
<feature type="compositionally biased region" description="Polar residues" evidence="5">
    <location>
        <begin position="90"/>
        <end position="112"/>
    </location>
</feature>
<feature type="compositionally biased region" description="Low complexity" evidence="5">
    <location>
        <begin position="149"/>
        <end position="165"/>
    </location>
</feature>
<evidence type="ECO:0000256" key="3">
    <source>
        <dbReference type="ARBA" id="ARBA00022989"/>
    </source>
</evidence>
<dbReference type="GO" id="GO:0016020">
    <property type="term" value="C:membrane"/>
    <property type="evidence" value="ECO:0007669"/>
    <property type="project" value="UniProtKB-SubCell"/>
</dbReference>
<dbReference type="AlphaFoldDB" id="A0A1Y1VB71"/>
<evidence type="ECO:0000313" key="8">
    <source>
        <dbReference type="Proteomes" id="UP000193719"/>
    </source>
</evidence>
<evidence type="ECO:0000313" key="7">
    <source>
        <dbReference type="EMBL" id="ORX51744.1"/>
    </source>
</evidence>
<feature type="transmembrane region" description="Helical" evidence="6">
    <location>
        <begin position="335"/>
        <end position="357"/>
    </location>
</feature>
<reference evidence="7 8" key="2">
    <citation type="submission" date="2016-08" db="EMBL/GenBank/DDBJ databases">
        <title>Pervasive Adenine N6-methylation of Active Genes in Fungi.</title>
        <authorList>
            <consortium name="DOE Joint Genome Institute"/>
            <person name="Mondo S.J."/>
            <person name="Dannebaum R.O."/>
            <person name="Kuo R.C."/>
            <person name="Labutti K."/>
            <person name="Haridas S."/>
            <person name="Kuo A."/>
            <person name="Salamov A."/>
            <person name="Ahrendt S.R."/>
            <person name="Lipzen A."/>
            <person name="Sullivan W."/>
            <person name="Andreopoulos W.B."/>
            <person name="Clum A."/>
            <person name="Lindquist E."/>
            <person name="Daum C."/>
            <person name="Ramamoorthy G.K."/>
            <person name="Gryganskyi A."/>
            <person name="Culley D."/>
            <person name="Magnuson J.K."/>
            <person name="James T.Y."/>
            <person name="O'Malley M.A."/>
            <person name="Stajich J.E."/>
            <person name="Spatafora J.W."/>
            <person name="Visel A."/>
            <person name="Grigoriev I.V."/>
        </authorList>
    </citation>
    <scope>NUCLEOTIDE SEQUENCE [LARGE SCALE GENOMIC DNA]</scope>
    <source>
        <strain evidence="8">finn</strain>
    </source>
</reference>
<organism evidence="7 8">
    <name type="scientific">Piromyces finnis</name>
    <dbReference type="NCBI Taxonomy" id="1754191"/>
    <lineage>
        <taxon>Eukaryota</taxon>
        <taxon>Fungi</taxon>
        <taxon>Fungi incertae sedis</taxon>
        <taxon>Chytridiomycota</taxon>
        <taxon>Chytridiomycota incertae sedis</taxon>
        <taxon>Neocallimastigomycetes</taxon>
        <taxon>Neocallimastigales</taxon>
        <taxon>Neocallimastigaceae</taxon>
        <taxon>Piromyces</taxon>
    </lineage>
</organism>
<comment type="subcellular location">
    <subcellularLocation>
        <location evidence="1">Membrane</location>
        <topology evidence="1">Multi-pass membrane protein</topology>
    </subcellularLocation>
</comment>
<evidence type="ECO:0000256" key="1">
    <source>
        <dbReference type="ARBA" id="ARBA00004141"/>
    </source>
</evidence>
<feature type="compositionally biased region" description="Low complexity" evidence="5">
    <location>
        <begin position="184"/>
        <end position="196"/>
    </location>
</feature>
<gene>
    <name evidence="7" type="ORF">BCR36DRAFT_582788</name>
</gene>
<reference evidence="7 8" key="1">
    <citation type="submission" date="2016-08" db="EMBL/GenBank/DDBJ databases">
        <title>Genomes of anaerobic fungi encode conserved fungal cellulosomes for biomass hydrolysis.</title>
        <authorList>
            <consortium name="DOE Joint Genome Institute"/>
            <person name="Haitjema C.H."/>
            <person name="Gilmore S.P."/>
            <person name="Henske J.K."/>
            <person name="Solomon K.V."/>
            <person name="De Groot R."/>
            <person name="Kuo A."/>
            <person name="Mondo S.J."/>
            <person name="Salamov A.A."/>
            <person name="Labutti K."/>
            <person name="Zhao Z."/>
            <person name="Chiniquy J."/>
            <person name="Barry K."/>
            <person name="Brewer H.M."/>
            <person name="Purvine S.O."/>
            <person name="Wright A.T."/>
            <person name="Boxma B."/>
            <person name="Van Alen T."/>
            <person name="Hackstein J.H."/>
            <person name="Baker S.E."/>
            <person name="Grigoriev I.V."/>
            <person name="O'Malley M.A."/>
        </authorList>
    </citation>
    <scope>NUCLEOTIDE SEQUENCE [LARGE SCALE GENOMIC DNA]</scope>
    <source>
        <strain evidence="8">finn</strain>
    </source>
</reference>
<comment type="caution">
    <text evidence="7">The sequence shown here is derived from an EMBL/GenBank/DDBJ whole genome shotgun (WGS) entry which is preliminary data.</text>
</comment>
<proteinExistence type="predicted"/>
<keyword evidence="8" id="KW-1185">Reference proteome</keyword>
<evidence type="ECO:0000256" key="2">
    <source>
        <dbReference type="ARBA" id="ARBA00022692"/>
    </source>
</evidence>
<keyword evidence="2 6" id="KW-0812">Transmembrane</keyword>
<dbReference type="Pfam" id="PF00335">
    <property type="entry name" value="Tetraspanin"/>
    <property type="match status" value="1"/>
</dbReference>
<evidence type="ECO:0000256" key="5">
    <source>
        <dbReference type="SAM" id="MobiDB-lite"/>
    </source>
</evidence>
<feature type="compositionally biased region" description="Polar residues" evidence="5">
    <location>
        <begin position="51"/>
        <end position="75"/>
    </location>
</feature>
<dbReference type="EMBL" id="MCFH01000017">
    <property type="protein sequence ID" value="ORX51744.1"/>
    <property type="molecule type" value="Genomic_DNA"/>
</dbReference>
<dbReference type="Proteomes" id="UP000193719">
    <property type="component" value="Unassembled WGS sequence"/>
</dbReference>
<feature type="region of interest" description="Disordered" evidence="5">
    <location>
        <begin position="1"/>
        <end position="122"/>
    </location>
</feature>
<feature type="transmembrane region" description="Helical" evidence="6">
    <location>
        <begin position="488"/>
        <end position="510"/>
    </location>
</feature>
<feature type="compositionally biased region" description="Polar residues" evidence="5">
    <location>
        <begin position="19"/>
        <end position="32"/>
    </location>
</feature>
<dbReference type="OrthoDB" id="10486044at2759"/>
<evidence type="ECO:0000256" key="6">
    <source>
        <dbReference type="SAM" id="Phobius"/>
    </source>
</evidence>
<protein>
    <submittedName>
        <fullName evidence="7">Uncharacterized protein</fullName>
    </submittedName>
</protein>
<feature type="compositionally biased region" description="Pro residues" evidence="5">
    <location>
        <begin position="174"/>
        <end position="183"/>
    </location>
</feature>